<reference evidence="2 3" key="1">
    <citation type="journal article" date="2001" name="J. Bacteriol.">
        <title>Genome sequence and comparative analysis of the solvent-producing bacterium Clostridium acetobutylicum.</title>
        <authorList>
            <person name="Nolling J."/>
            <person name="Breton G."/>
            <person name="Omelchenko M.V."/>
            <person name="Makarova K.S."/>
            <person name="Zeng Q."/>
            <person name="Gibson R."/>
            <person name="Lee H.M."/>
            <person name="Dubois J."/>
            <person name="Qiu D."/>
            <person name="Hitti J."/>
            <person name="Wolf Y.I."/>
            <person name="Tatusov R.L."/>
            <person name="Sabathe F."/>
            <person name="Doucette-Stamm L."/>
            <person name="Soucaille P."/>
            <person name="Daly M.J."/>
            <person name="Bennett G.N."/>
            <person name="Koonin E.V."/>
            <person name="Smith D.R."/>
        </authorList>
    </citation>
    <scope>NUCLEOTIDE SEQUENCE [LARGE SCALE GENOMIC DNA]</scope>
    <source>
        <strain evidence="3">ATCC 824 / DSM 792 / JCM 1419 / LMG 5710 / VKM B-1787</strain>
    </source>
</reference>
<dbReference type="HOGENOM" id="CLU_013985_19_1_9"/>
<evidence type="ECO:0000313" key="2">
    <source>
        <dbReference type="EMBL" id="AAK79384.1"/>
    </source>
</evidence>
<dbReference type="AlphaFoldDB" id="Q97J70"/>
<dbReference type="KEGG" id="cac:CA_C1416"/>
<dbReference type="PIR" id="E97074">
    <property type="entry name" value="E97074"/>
</dbReference>
<dbReference type="Pfam" id="PF00583">
    <property type="entry name" value="Acetyltransf_1"/>
    <property type="match status" value="1"/>
</dbReference>
<organism evidence="2 3">
    <name type="scientific">Clostridium acetobutylicum (strain ATCC 824 / DSM 792 / JCM 1419 / IAM 19013 / LMG 5710 / NBRC 13948 / NRRL B-527 / VKM B-1787 / 2291 / W)</name>
    <dbReference type="NCBI Taxonomy" id="272562"/>
    <lineage>
        <taxon>Bacteria</taxon>
        <taxon>Bacillati</taxon>
        <taxon>Bacillota</taxon>
        <taxon>Clostridia</taxon>
        <taxon>Eubacteriales</taxon>
        <taxon>Clostridiaceae</taxon>
        <taxon>Clostridium</taxon>
    </lineage>
</organism>
<sequence>MDKEIIVREVLKEDDLGMIEYLKKIAEESNFLTFGKGEVKKSVLEEREFIENAIKNKTSLFIVAESEGKIIGNLNFSTGENSRVRHTGEFGVSVLKEYWGLGVGRKLIMNLIAWSKKNHIVRKINLRVRTDNYRAIKLYESLGFVNEGTIKRDFLIDGEFYDSFSMGLCID</sequence>
<feature type="domain" description="N-acetyltransferase" evidence="1">
    <location>
        <begin position="5"/>
        <end position="167"/>
    </location>
</feature>
<proteinExistence type="predicted"/>
<dbReference type="eggNOG" id="COG1670">
    <property type="taxonomic scope" value="Bacteria"/>
</dbReference>
<gene>
    <name evidence="2" type="ordered locus">CA_C1416</name>
</gene>
<dbReference type="GO" id="GO:0016747">
    <property type="term" value="F:acyltransferase activity, transferring groups other than amino-acyl groups"/>
    <property type="evidence" value="ECO:0007669"/>
    <property type="project" value="InterPro"/>
</dbReference>
<dbReference type="EMBL" id="AE001437">
    <property type="protein sequence ID" value="AAK79384.1"/>
    <property type="molecule type" value="Genomic_DNA"/>
</dbReference>
<evidence type="ECO:0000259" key="1">
    <source>
        <dbReference type="PROSITE" id="PS51186"/>
    </source>
</evidence>
<dbReference type="InterPro" id="IPR016181">
    <property type="entry name" value="Acyl_CoA_acyltransferase"/>
</dbReference>
<dbReference type="GeneID" id="44997922"/>
<name>Q97J70_CLOAB</name>
<dbReference type="Proteomes" id="UP000000814">
    <property type="component" value="Chromosome"/>
</dbReference>
<dbReference type="OrthoDB" id="948250at2"/>
<dbReference type="PROSITE" id="PS51186">
    <property type="entry name" value="GNAT"/>
    <property type="match status" value="1"/>
</dbReference>
<dbReference type="PANTHER" id="PTHR43415:SF3">
    <property type="entry name" value="GNAT-FAMILY ACETYLTRANSFERASE"/>
    <property type="match status" value="1"/>
</dbReference>
<dbReference type="PATRIC" id="fig|272562.8.peg.1621"/>
<protein>
    <submittedName>
        <fullName evidence="2">Predicted acetyltransferase</fullName>
    </submittedName>
</protein>
<dbReference type="CDD" id="cd04301">
    <property type="entry name" value="NAT_SF"/>
    <property type="match status" value="1"/>
</dbReference>
<keyword evidence="3" id="KW-1185">Reference proteome</keyword>
<accession>Q97J70</accession>
<dbReference type="InterPro" id="IPR000182">
    <property type="entry name" value="GNAT_dom"/>
</dbReference>
<evidence type="ECO:0000313" key="3">
    <source>
        <dbReference type="Proteomes" id="UP000000814"/>
    </source>
</evidence>
<dbReference type="PANTHER" id="PTHR43415">
    <property type="entry name" value="SPERMIDINE N(1)-ACETYLTRANSFERASE"/>
    <property type="match status" value="1"/>
</dbReference>
<dbReference type="STRING" id="272562.CA_C1416"/>
<dbReference type="DNASU" id="1117599"/>
<dbReference type="Gene3D" id="3.40.630.30">
    <property type="match status" value="1"/>
</dbReference>
<dbReference type="SUPFAM" id="SSF55729">
    <property type="entry name" value="Acyl-CoA N-acyltransferases (Nat)"/>
    <property type="match status" value="1"/>
</dbReference>
<dbReference type="RefSeq" id="WP_010964725.1">
    <property type="nucleotide sequence ID" value="NC_003030.1"/>
</dbReference>